<keyword evidence="2" id="KW-0812">Transmembrane</keyword>
<accession>A0A0A2TF73</accession>
<dbReference type="AlphaFoldDB" id="A0A0A2TF73"/>
<feature type="compositionally biased region" description="Low complexity" evidence="1">
    <location>
        <begin position="97"/>
        <end position="111"/>
    </location>
</feature>
<sequence>MSLDQKLRGMKNHYKDEIPTSFSSKDKEDVFKTISQDTYPKRPKFITYLLRPAAITVCTTITLLIGGLTVNQIGDMEGSSTAQPFMIENHDGRDSLNSKSSLGGGSSPQQKPEVKSQSYDYDSLKPGDQVDAMTLQEIKQEPTTTYTFSGDVVVSGTLRKQDDTDEFLFHINDLTKSKLPFSKDQSGMMLVKLINADAVVKTLQDGAKNDAYMKFVISEYVHTVGSNSSPITRSITVDGIIQNGEYQKVVSSP</sequence>
<evidence type="ECO:0000256" key="2">
    <source>
        <dbReference type="SAM" id="Phobius"/>
    </source>
</evidence>
<dbReference type="OrthoDB" id="2958512at2"/>
<protein>
    <submittedName>
        <fullName evidence="3">Uncharacterized protein</fullName>
    </submittedName>
</protein>
<name>A0A0A2TF73_9BACI</name>
<reference evidence="3 4" key="1">
    <citation type="journal article" date="2015" name="Stand. Genomic Sci.">
        <title>High quality draft genome sequence of the moderately halophilic bacterium Pontibacillus yanchengensis Y32(T) and comparison among Pontibacillus genomes.</title>
        <authorList>
            <person name="Huang J."/>
            <person name="Qiao Z.X."/>
            <person name="Tang J.W."/>
            <person name="Wang G."/>
        </authorList>
    </citation>
    <scope>NUCLEOTIDE SEQUENCE [LARGE SCALE GENOMIC DNA]</scope>
    <source>
        <strain evidence="3 4">Y32</strain>
    </source>
</reference>
<dbReference type="Proteomes" id="UP000030147">
    <property type="component" value="Unassembled WGS sequence"/>
</dbReference>
<evidence type="ECO:0000256" key="1">
    <source>
        <dbReference type="SAM" id="MobiDB-lite"/>
    </source>
</evidence>
<keyword evidence="2" id="KW-0472">Membrane</keyword>
<evidence type="ECO:0000313" key="3">
    <source>
        <dbReference type="EMBL" id="KGP72756.1"/>
    </source>
</evidence>
<dbReference type="eggNOG" id="ENOG5030CHF">
    <property type="taxonomic scope" value="Bacteria"/>
</dbReference>
<comment type="caution">
    <text evidence="3">The sequence shown here is derived from an EMBL/GenBank/DDBJ whole genome shotgun (WGS) entry which is preliminary data.</text>
</comment>
<evidence type="ECO:0000313" key="4">
    <source>
        <dbReference type="Proteomes" id="UP000030147"/>
    </source>
</evidence>
<keyword evidence="4" id="KW-1185">Reference proteome</keyword>
<feature type="region of interest" description="Disordered" evidence="1">
    <location>
        <begin position="82"/>
        <end position="122"/>
    </location>
</feature>
<proteinExistence type="predicted"/>
<gene>
    <name evidence="3" type="ORF">N782_10830</name>
</gene>
<feature type="transmembrane region" description="Helical" evidence="2">
    <location>
        <begin position="48"/>
        <end position="70"/>
    </location>
</feature>
<keyword evidence="2" id="KW-1133">Transmembrane helix</keyword>
<dbReference type="EMBL" id="AVBF01000024">
    <property type="protein sequence ID" value="KGP72756.1"/>
    <property type="molecule type" value="Genomic_DNA"/>
</dbReference>
<dbReference type="RefSeq" id="WP_036819237.1">
    <property type="nucleotide sequence ID" value="NZ_AVBF01000024.1"/>
</dbReference>
<organism evidence="3 4">
    <name type="scientific">Pontibacillus yanchengensis Y32</name>
    <dbReference type="NCBI Taxonomy" id="1385514"/>
    <lineage>
        <taxon>Bacteria</taxon>
        <taxon>Bacillati</taxon>
        <taxon>Bacillota</taxon>
        <taxon>Bacilli</taxon>
        <taxon>Bacillales</taxon>
        <taxon>Bacillaceae</taxon>
        <taxon>Pontibacillus</taxon>
    </lineage>
</organism>